<keyword evidence="2" id="KW-1185">Reference proteome</keyword>
<dbReference type="Proteomes" id="UP001152523">
    <property type="component" value="Unassembled WGS sequence"/>
</dbReference>
<sequence length="110" mass="11865">MYTIKVVDGDGDVACPGWLALDHKFFITDALNALLPNLCLLANYPGATCQKLIRNTPGSLFKNFVTRGPSCAGSAARVWSLSQTFLIHFLAEVLGKSRAGLISPTLRITL</sequence>
<evidence type="ECO:0000313" key="2">
    <source>
        <dbReference type="Proteomes" id="UP001152523"/>
    </source>
</evidence>
<dbReference type="AlphaFoldDB" id="A0AAV0CSN1"/>
<name>A0AAV0CSN1_9ASTE</name>
<protein>
    <submittedName>
        <fullName evidence="1">Uncharacterized protein</fullName>
    </submittedName>
</protein>
<proteinExistence type="predicted"/>
<evidence type="ECO:0000313" key="1">
    <source>
        <dbReference type="EMBL" id="CAH9084757.1"/>
    </source>
</evidence>
<organism evidence="1 2">
    <name type="scientific">Cuscuta epithymum</name>
    <dbReference type="NCBI Taxonomy" id="186058"/>
    <lineage>
        <taxon>Eukaryota</taxon>
        <taxon>Viridiplantae</taxon>
        <taxon>Streptophyta</taxon>
        <taxon>Embryophyta</taxon>
        <taxon>Tracheophyta</taxon>
        <taxon>Spermatophyta</taxon>
        <taxon>Magnoliopsida</taxon>
        <taxon>eudicotyledons</taxon>
        <taxon>Gunneridae</taxon>
        <taxon>Pentapetalae</taxon>
        <taxon>asterids</taxon>
        <taxon>lamiids</taxon>
        <taxon>Solanales</taxon>
        <taxon>Convolvulaceae</taxon>
        <taxon>Cuscuteae</taxon>
        <taxon>Cuscuta</taxon>
        <taxon>Cuscuta subgen. Cuscuta</taxon>
    </lineage>
</organism>
<gene>
    <name evidence="1" type="ORF">CEPIT_LOCUS9003</name>
</gene>
<dbReference type="EMBL" id="CAMAPF010000047">
    <property type="protein sequence ID" value="CAH9084757.1"/>
    <property type="molecule type" value="Genomic_DNA"/>
</dbReference>
<comment type="caution">
    <text evidence="1">The sequence shown here is derived from an EMBL/GenBank/DDBJ whole genome shotgun (WGS) entry which is preliminary data.</text>
</comment>
<accession>A0AAV0CSN1</accession>
<reference evidence="1" key="1">
    <citation type="submission" date="2022-07" db="EMBL/GenBank/DDBJ databases">
        <authorList>
            <person name="Macas J."/>
            <person name="Novak P."/>
            <person name="Neumann P."/>
        </authorList>
    </citation>
    <scope>NUCLEOTIDE SEQUENCE</scope>
</reference>